<dbReference type="AlphaFoldDB" id="I1BH93"/>
<feature type="chain" id="PRO_5003637453" evidence="1">
    <location>
        <begin position="18"/>
        <end position="1044"/>
    </location>
</feature>
<dbReference type="SUPFAM" id="SSF50965">
    <property type="entry name" value="Galactose oxidase, central domain"/>
    <property type="match status" value="1"/>
</dbReference>
<gene>
    <name evidence="5" type="ORF">RO3G_00277</name>
</gene>
<evidence type="ECO:0000259" key="4">
    <source>
        <dbReference type="Pfam" id="PF20843"/>
    </source>
</evidence>
<dbReference type="OrthoDB" id="2503993at2759"/>
<dbReference type="OMA" id="ININSWY"/>
<dbReference type="EMBL" id="CH476732">
    <property type="protein sequence ID" value="EIE75573.1"/>
    <property type="molecule type" value="Genomic_DNA"/>
</dbReference>
<dbReference type="InterPro" id="IPR048266">
    <property type="entry name" value="Rax2-like_second"/>
</dbReference>
<feature type="signal peptide" evidence="1">
    <location>
        <begin position="1"/>
        <end position="17"/>
    </location>
</feature>
<name>I1BH93_RHIO9</name>
<dbReference type="VEuPathDB" id="FungiDB:RO3G_00277"/>
<dbReference type="InterPro" id="IPR024982">
    <property type="entry name" value="Rax2-like_C"/>
</dbReference>
<dbReference type="Pfam" id="PF12768">
    <property type="entry name" value="Rax2"/>
    <property type="match status" value="2"/>
</dbReference>
<evidence type="ECO:0000259" key="3">
    <source>
        <dbReference type="Pfam" id="PF20842"/>
    </source>
</evidence>
<dbReference type="STRING" id="246409.I1BH93"/>
<dbReference type="GeneID" id="93607249"/>
<feature type="domain" description="Rax2-like C-terminal" evidence="2">
    <location>
        <begin position="813"/>
        <end position="1020"/>
    </location>
</feature>
<dbReference type="InterPro" id="IPR011043">
    <property type="entry name" value="Gal_Oxase/kelch_b-propeller"/>
</dbReference>
<evidence type="ECO:0000313" key="6">
    <source>
        <dbReference type="Proteomes" id="UP000009138"/>
    </source>
</evidence>
<dbReference type="InterPro" id="IPR048265">
    <property type="entry name" value="Rax2-like_third"/>
</dbReference>
<reference evidence="5 6" key="1">
    <citation type="journal article" date="2009" name="PLoS Genet.">
        <title>Genomic analysis of the basal lineage fungus Rhizopus oryzae reveals a whole-genome duplication.</title>
        <authorList>
            <person name="Ma L.-J."/>
            <person name="Ibrahim A.S."/>
            <person name="Skory C."/>
            <person name="Grabherr M.G."/>
            <person name="Burger G."/>
            <person name="Butler M."/>
            <person name="Elias M."/>
            <person name="Idnurm A."/>
            <person name="Lang B.F."/>
            <person name="Sone T."/>
            <person name="Abe A."/>
            <person name="Calvo S.E."/>
            <person name="Corrochano L.M."/>
            <person name="Engels R."/>
            <person name="Fu J."/>
            <person name="Hansberg W."/>
            <person name="Kim J.-M."/>
            <person name="Kodira C.D."/>
            <person name="Koehrsen M.J."/>
            <person name="Liu B."/>
            <person name="Miranda-Saavedra D."/>
            <person name="O'Leary S."/>
            <person name="Ortiz-Castellanos L."/>
            <person name="Poulter R."/>
            <person name="Rodriguez-Romero J."/>
            <person name="Ruiz-Herrera J."/>
            <person name="Shen Y.-Q."/>
            <person name="Zeng Q."/>
            <person name="Galagan J."/>
            <person name="Birren B.W."/>
            <person name="Cuomo C.A."/>
            <person name="Wickes B.L."/>
        </authorList>
    </citation>
    <scope>NUCLEOTIDE SEQUENCE [LARGE SCALE GENOMIC DNA]</scope>
    <source>
        <strain evidence="6">RA 99-880 / ATCC MYA-4621 / FGSC 9543 / NRRL 43880</strain>
    </source>
</reference>
<accession>I1BH93</accession>
<evidence type="ECO:0000313" key="5">
    <source>
        <dbReference type="EMBL" id="EIE75573.1"/>
    </source>
</evidence>
<dbReference type="GO" id="GO:1902929">
    <property type="term" value="C:plasma membrane of growing cell tip"/>
    <property type="evidence" value="ECO:0007669"/>
    <property type="project" value="TreeGrafter"/>
</dbReference>
<dbReference type="Pfam" id="PF20843">
    <property type="entry name" value="Rax2_3"/>
    <property type="match status" value="1"/>
</dbReference>
<proteinExistence type="predicted"/>
<protein>
    <submittedName>
        <fullName evidence="5">Uncharacterized protein</fullName>
    </submittedName>
</protein>
<feature type="domain" description="Rax2-like second" evidence="3">
    <location>
        <begin position="213"/>
        <end position="359"/>
    </location>
</feature>
<dbReference type="RefSeq" id="XP_067510969.1">
    <property type="nucleotide sequence ID" value="XM_067654868.1"/>
</dbReference>
<keyword evidence="1" id="KW-0732">Signal</keyword>
<dbReference type="eggNOG" id="ENOG502QQZD">
    <property type="taxonomic scope" value="Eukaryota"/>
</dbReference>
<feature type="domain" description="Rax2-like third" evidence="4">
    <location>
        <begin position="373"/>
        <end position="519"/>
    </location>
</feature>
<feature type="domain" description="Rax2-like C-terminal" evidence="2">
    <location>
        <begin position="569"/>
        <end position="645"/>
    </location>
</feature>
<evidence type="ECO:0000256" key="1">
    <source>
        <dbReference type="SAM" id="SignalP"/>
    </source>
</evidence>
<dbReference type="PANTHER" id="PTHR31778">
    <property type="entry name" value="BUD SITE SELECTION PROTEIN RAX2"/>
    <property type="match status" value="1"/>
</dbReference>
<evidence type="ECO:0000259" key="2">
    <source>
        <dbReference type="Pfam" id="PF12768"/>
    </source>
</evidence>
<dbReference type="InParanoid" id="I1BH93"/>
<keyword evidence="6" id="KW-1185">Reference proteome</keyword>
<sequence>MFLFLFSTLLFAWIVKGDILGVPNINDREIAGKLGLIGKFAGISFAKDILQFHSPSNILLHQNDTYLDLTSFIDGNITAACALESTIYLGGQFRVVNQTVNYIVQYNIETNQFQPLNQGLDGPVLSLYCDSTDSILYVGGLFTAPLNTNASLYGGHVAQWYNNTWLPLPWKGLNGPVYTITKNNKQNTILFGGRFNTTLFTNNSNLESDNFDTSQTIPMDSPFTTISDGNGAYSSNPASVVCPSKVSQNASSQSWTLKHGVPGYWEAQFAHPVQPTIFRLSNLPPSKGRGTVSFNILALGSNEYFNLSYFDPATHQVVSCLVDCILLNDTFQDFTVLNPITVSGIRININTWYGKGGGLGYVQIYQSALNTGNSTCQGSSSSRTIITGNWKDIYVYGYYQKVLESKVSASGLSTTNTSIIYQPNIPSYGQYSIYVTTPGCIGSSNCYKRTQVEYLLRLQAGQLTTVYSDQNVFEDSRTLLYSGPVSPTSESFRPTITLRPALNSTVKGEIVIMADTIDFVRNSSAAPFIISILEHNLTLAKNISAVSWKPLNLAYEYQTGLMAPLASIGLNGKVLKIVAHNASKLFVAGEFTSTSVANISLPYVSRYDLQQKTWLPLQRGVNGPVTDLLLISNNTLMLTGFFSCQFTSAERCIKSGGISQWDITSGSWIKMPSLLIGQVKLVHRNESQTLIIGNQLNGETYRADMAIFDSGHLAPNIFDNESQFYPTSITAGVVTQQDSVVIAGHFTNDNVTRILISNNTDWILVDELQGDVYCLAEYRNRLYVGGRFQSNRSVSFAIYDLINNNTNIPIYGIFGGEFLKTGSLSCSTVCMLDPVTLQWNAVVDGITGAVRGMFASKNREIIIFGDIYAHQQSLYIANLKDQISSWAMKADNTFLPGIPVSVIEGVDANTFIVAGSLNDSNAVGFFVGIVSDKMYNSFNNTGLGPSTIINQVLLVPALNASYYYPEGAQNMLLAFGDIDLLNIGHVSAAIYDGNIWLPYLTSTQWDHQPGQIYKMIHKSDFYDSKNLRRNVYTTKYYDIKITFC</sequence>
<dbReference type="Proteomes" id="UP000009138">
    <property type="component" value="Unassembled WGS sequence"/>
</dbReference>
<dbReference type="PANTHER" id="PTHR31778:SF2">
    <property type="entry name" value="BUD SITE SELECTION PROTEIN RAX2"/>
    <property type="match status" value="1"/>
</dbReference>
<dbReference type="FunCoup" id="I1BH93">
    <property type="interactions" value="11"/>
</dbReference>
<organism evidence="5 6">
    <name type="scientific">Rhizopus delemar (strain RA 99-880 / ATCC MYA-4621 / FGSC 9543 / NRRL 43880)</name>
    <name type="common">Mucormycosis agent</name>
    <name type="synonym">Rhizopus arrhizus var. delemar</name>
    <dbReference type="NCBI Taxonomy" id="246409"/>
    <lineage>
        <taxon>Eukaryota</taxon>
        <taxon>Fungi</taxon>
        <taxon>Fungi incertae sedis</taxon>
        <taxon>Mucoromycota</taxon>
        <taxon>Mucoromycotina</taxon>
        <taxon>Mucoromycetes</taxon>
        <taxon>Mucorales</taxon>
        <taxon>Mucorineae</taxon>
        <taxon>Rhizopodaceae</taxon>
        <taxon>Rhizopus</taxon>
    </lineage>
</organism>
<dbReference type="Pfam" id="PF20842">
    <property type="entry name" value="Rax2_2"/>
    <property type="match status" value="1"/>
</dbReference>